<name>A0A3D8QPN8_9HELO</name>
<dbReference type="PANTHER" id="PTHR10622">
    <property type="entry name" value="HET DOMAIN-CONTAINING PROTEIN"/>
    <property type="match status" value="1"/>
</dbReference>
<sequence>MPFTTTLGQLADKGSLVVAAMRLLNTHNLKIDMFFGNIPGYAVLSHTWGNYEVTFREMESLGGKEAVLSAMSLPENSHKDYDKIIDSAEFARTRGFDYIWIDTCCIDKSSSAELSEAVNSMFSWYKDAEICYAYLADVFRDDSSTFSENGLSKSRWFTRGWTLQELIAPKEVIFLSKSWQVLGTRRSLKDVIWDVTKVEESVLEGASLDTIATGVKMSWASGRNTTRPEDSAFCLLGIFNVNMPLLYGEGKQKVFLRLQREILKDSDDESIFAWCTSQEESQEKPYWGILAPTPDYFIACGSLKRPRFVTRREGQPTMITNHGVRVELSLAPFRGDKSGTIFLAVLDCDISGAGTTAAIIIQRLSDYETQYARMAPMVLLKINLGLYNVPPGSLNESFMAELGLGKSRWLYMRRIDEPEPRYLFVRLVPTHSGLLAGFYFEPRIAFPSVWRDDDNFVLSINDPARRWEEWGETDYRYHKIDLDQEYRDNTELDQFGASNLKERKAFRCLGVCVALKRGNDLERWSKPIFFVVGFEPLPDNPFGTPSGYVKPWYSFARG</sequence>
<feature type="domain" description="Heterokaryon incompatibility" evidence="1">
    <location>
        <begin position="41"/>
        <end position="138"/>
    </location>
</feature>
<dbReference type="PANTHER" id="PTHR10622:SF10">
    <property type="entry name" value="HET DOMAIN-CONTAINING PROTEIN"/>
    <property type="match status" value="1"/>
</dbReference>
<proteinExistence type="predicted"/>
<dbReference type="OrthoDB" id="20872at2759"/>
<dbReference type="Proteomes" id="UP000256645">
    <property type="component" value="Unassembled WGS sequence"/>
</dbReference>
<keyword evidence="3" id="KW-1185">Reference proteome</keyword>
<reference evidence="2 3" key="1">
    <citation type="journal article" date="2018" name="IMA Fungus">
        <title>IMA Genome-F 9: Draft genome sequence of Annulohypoxylon stygium, Aspergillus mulundensis, Berkeleyomyces basicola (syn. Thielaviopsis basicola), Ceratocystis smalleyi, two Cercospora beticola strains, Coleophoma cylindrospora, Fusarium fracticaudum, Phialophora cf. hyalina, and Morchella septimelata.</title>
        <authorList>
            <person name="Wingfield B.D."/>
            <person name="Bills G.F."/>
            <person name="Dong Y."/>
            <person name="Huang W."/>
            <person name="Nel W.J."/>
            <person name="Swalarsk-Parry B.S."/>
            <person name="Vaghefi N."/>
            <person name="Wilken P.M."/>
            <person name="An Z."/>
            <person name="de Beer Z.W."/>
            <person name="De Vos L."/>
            <person name="Chen L."/>
            <person name="Duong T.A."/>
            <person name="Gao Y."/>
            <person name="Hammerbacher A."/>
            <person name="Kikkert J.R."/>
            <person name="Li Y."/>
            <person name="Li H."/>
            <person name="Li K."/>
            <person name="Li Q."/>
            <person name="Liu X."/>
            <person name="Ma X."/>
            <person name="Naidoo K."/>
            <person name="Pethybridge S.J."/>
            <person name="Sun J."/>
            <person name="Steenkamp E.T."/>
            <person name="van der Nest M.A."/>
            <person name="van Wyk S."/>
            <person name="Wingfield M.J."/>
            <person name="Xiong C."/>
            <person name="Yue Q."/>
            <person name="Zhang X."/>
        </authorList>
    </citation>
    <scope>NUCLEOTIDE SEQUENCE [LARGE SCALE GENOMIC DNA]</scope>
    <source>
        <strain evidence="2 3">BP6252</strain>
    </source>
</reference>
<organism evidence="2 3">
    <name type="scientific">Coleophoma cylindrospora</name>
    <dbReference type="NCBI Taxonomy" id="1849047"/>
    <lineage>
        <taxon>Eukaryota</taxon>
        <taxon>Fungi</taxon>
        <taxon>Dikarya</taxon>
        <taxon>Ascomycota</taxon>
        <taxon>Pezizomycotina</taxon>
        <taxon>Leotiomycetes</taxon>
        <taxon>Helotiales</taxon>
        <taxon>Dermateaceae</taxon>
        <taxon>Coleophoma</taxon>
    </lineage>
</organism>
<dbReference type="AlphaFoldDB" id="A0A3D8QPN8"/>
<gene>
    <name evidence="2" type="ORF">BP6252_11297</name>
</gene>
<dbReference type="Pfam" id="PF06985">
    <property type="entry name" value="HET"/>
    <property type="match status" value="1"/>
</dbReference>
<comment type="caution">
    <text evidence="2">The sequence shown here is derived from an EMBL/GenBank/DDBJ whole genome shotgun (WGS) entry which is preliminary data.</text>
</comment>
<protein>
    <recommendedName>
        <fullName evidence="1">Heterokaryon incompatibility domain-containing protein</fullName>
    </recommendedName>
</protein>
<dbReference type="STRING" id="1849047.A0A3D8QPN8"/>
<accession>A0A3D8QPN8</accession>
<evidence type="ECO:0000313" key="2">
    <source>
        <dbReference type="EMBL" id="RDW63752.1"/>
    </source>
</evidence>
<evidence type="ECO:0000313" key="3">
    <source>
        <dbReference type="Proteomes" id="UP000256645"/>
    </source>
</evidence>
<dbReference type="InterPro" id="IPR010730">
    <property type="entry name" value="HET"/>
</dbReference>
<dbReference type="EMBL" id="PDLM01000013">
    <property type="protein sequence ID" value="RDW63752.1"/>
    <property type="molecule type" value="Genomic_DNA"/>
</dbReference>
<evidence type="ECO:0000259" key="1">
    <source>
        <dbReference type="Pfam" id="PF06985"/>
    </source>
</evidence>